<feature type="domain" description="MsrB" evidence="7">
    <location>
        <begin position="31"/>
        <end position="151"/>
    </location>
</feature>
<dbReference type="EC" id="1.8.4.12" evidence="2"/>
<gene>
    <name evidence="8" type="ORF">CLV25_10460</name>
</gene>
<sequence>MRTRLILVALTAIALVGVAQPSKLEKRKNMKQIEYKKLTREEEYVLVKKGTERPFSGKYDDHFEKGTYVCRQCKAPLYRSDSKFNSGCGWPAFDSEIRGAVKRTPDPDGRRVEISCASCGGHLGHVFEGEGFTPTNTRHCVNSVSLNFIPEEKGDKN</sequence>
<dbReference type="PROSITE" id="PS51790">
    <property type="entry name" value="MSRB"/>
    <property type="match status" value="1"/>
</dbReference>
<dbReference type="InterPro" id="IPR028427">
    <property type="entry name" value="Met_Sox_Rdtase_MsrB"/>
</dbReference>
<dbReference type="Proteomes" id="UP000294830">
    <property type="component" value="Unassembled WGS sequence"/>
</dbReference>
<evidence type="ECO:0000256" key="4">
    <source>
        <dbReference type="ARBA" id="ARBA00022833"/>
    </source>
</evidence>
<proteinExistence type="predicted"/>
<dbReference type="PANTHER" id="PTHR46081:SF8">
    <property type="entry name" value="PEPTIDE METHIONINE SULFOXIDE REDUCTASE 2"/>
    <property type="match status" value="1"/>
</dbReference>
<comment type="caution">
    <text evidence="8">The sequence shown here is derived from an EMBL/GenBank/DDBJ whole genome shotgun (WGS) entry which is preliminary data.</text>
</comment>
<comment type="catalytic activity">
    <reaction evidence="6">
        <text>L-methionyl-[protein] + [thioredoxin]-disulfide + H2O = L-methionyl-(R)-S-oxide-[protein] + [thioredoxin]-dithiol</text>
        <dbReference type="Rhea" id="RHEA:24164"/>
        <dbReference type="Rhea" id="RHEA-COMP:10698"/>
        <dbReference type="Rhea" id="RHEA-COMP:10700"/>
        <dbReference type="Rhea" id="RHEA-COMP:12313"/>
        <dbReference type="Rhea" id="RHEA-COMP:12314"/>
        <dbReference type="ChEBI" id="CHEBI:15377"/>
        <dbReference type="ChEBI" id="CHEBI:16044"/>
        <dbReference type="ChEBI" id="CHEBI:29950"/>
        <dbReference type="ChEBI" id="CHEBI:45764"/>
        <dbReference type="ChEBI" id="CHEBI:50058"/>
        <dbReference type="EC" id="1.8.4.12"/>
    </reaction>
</comment>
<keyword evidence="3" id="KW-0479">Metal-binding</keyword>
<dbReference type="Pfam" id="PF01641">
    <property type="entry name" value="SelR"/>
    <property type="match status" value="1"/>
</dbReference>
<keyword evidence="5" id="KW-0560">Oxidoreductase</keyword>
<dbReference type="SUPFAM" id="SSF51316">
    <property type="entry name" value="Mss4-like"/>
    <property type="match status" value="1"/>
</dbReference>
<dbReference type="NCBIfam" id="NF004036">
    <property type="entry name" value="PRK05508.1"/>
    <property type="match status" value="1"/>
</dbReference>
<dbReference type="PANTHER" id="PTHR46081">
    <property type="entry name" value="PEPTIDE METHIONINE SULFOXIDE REDUCTASE 2"/>
    <property type="match status" value="1"/>
</dbReference>
<evidence type="ECO:0000313" key="9">
    <source>
        <dbReference type="Proteomes" id="UP000294830"/>
    </source>
</evidence>
<accession>A0A4R2EZG1</accession>
<evidence type="ECO:0000259" key="7">
    <source>
        <dbReference type="PROSITE" id="PS51790"/>
    </source>
</evidence>
<evidence type="ECO:0000256" key="5">
    <source>
        <dbReference type="ARBA" id="ARBA00023002"/>
    </source>
</evidence>
<keyword evidence="9" id="KW-1185">Reference proteome</keyword>
<dbReference type="AlphaFoldDB" id="A0A4R2EZG1"/>
<protein>
    <recommendedName>
        <fullName evidence="2">peptide-methionine (R)-S-oxide reductase</fullName>
        <ecNumber evidence="2">1.8.4.12</ecNumber>
    </recommendedName>
</protein>
<dbReference type="InterPro" id="IPR011057">
    <property type="entry name" value="Mss4-like_sf"/>
</dbReference>
<organism evidence="8 9">
    <name type="scientific">Acetobacteroides hydrogenigenes</name>
    <dbReference type="NCBI Taxonomy" id="979970"/>
    <lineage>
        <taxon>Bacteria</taxon>
        <taxon>Pseudomonadati</taxon>
        <taxon>Bacteroidota</taxon>
        <taxon>Bacteroidia</taxon>
        <taxon>Bacteroidales</taxon>
        <taxon>Rikenellaceae</taxon>
        <taxon>Acetobacteroides</taxon>
    </lineage>
</organism>
<dbReference type="GO" id="GO:0030091">
    <property type="term" value="P:protein repair"/>
    <property type="evidence" value="ECO:0007669"/>
    <property type="project" value="InterPro"/>
</dbReference>
<evidence type="ECO:0000256" key="3">
    <source>
        <dbReference type="ARBA" id="ARBA00022723"/>
    </source>
</evidence>
<dbReference type="OrthoDB" id="4174719at2"/>
<reference evidence="8 9" key="1">
    <citation type="submission" date="2019-03" db="EMBL/GenBank/DDBJ databases">
        <title>Genomic Encyclopedia of Archaeal and Bacterial Type Strains, Phase II (KMG-II): from individual species to whole genera.</title>
        <authorList>
            <person name="Goeker M."/>
        </authorList>
    </citation>
    <scope>NUCLEOTIDE SEQUENCE [LARGE SCALE GENOMIC DNA]</scope>
    <source>
        <strain evidence="8 9">RL-C</strain>
    </source>
</reference>
<dbReference type="InterPro" id="IPR002579">
    <property type="entry name" value="Met_Sox_Rdtase_MsrB_dom"/>
</dbReference>
<dbReference type="GO" id="GO:0046872">
    <property type="term" value="F:metal ion binding"/>
    <property type="evidence" value="ECO:0007669"/>
    <property type="project" value="UniProtKB-KW"/>
</dbReference>
<dbReference type="EMBL" id="SLWB01000004">
    <property type="protein sequence ID" value="TCN70109.1"/>
    <property type="molecule type" value="Genomic_DNA"/>
</dbReference>
<dbReference type="NCBIfam" id="TIGR00357">
    <property type="entry name" value="peptide-methionine (R)-S-oxide reductase MsrB"/>
    <property type="match status" value="1"/>
</dbReference>
<comment type="cofactor">
    <cofactor evidence="1">
        <name>Zn(2+)</name>
        <dbReference type="ChEBI" id="CHEBI:29105"/>
    </cofactor>
</comment>
<dbReference type="GO" id="GO:0033743">
    <property type="term" value="F:peptide-methionine (R)-S-oxide reductase activity"/>
    <property type="evidence" value="ECO:0007669"/>
    <property type="project" value="UniProtKB-EC"/>
</dbReference>
<evidence type="ECO:0000313" key="8">
    <source>
        <dbReference type="EMBL" id="TCN70109.1"/>
    </source>
</evidence>
<evidence type="ECO:0000256" key="6">
    <source>
        <dbReference type="ARBA" id="ARBA00048488"/>
    </source>
</evidence>
<keyword evidence="4" id="KW-0862">Zinc</keyword>
<name>A0A4R2EZG1_9BACT</name>
<dbReference type="Gene3D" id="2.170.150.20">
    <property type="entry name" value="Peptide methionine sulfoxide reductase"/>
    <property type="match status" value="1"/>
</dbReference>
<evidence type="ECO:0000256" key="1">
    <source>
        <dbReference type="ARBA" id="ARBA00001947"/>
    </source>
</evidence>
<dbReference type="GO" id="GO:0006979">
    <property type="term" value="P:response to oxidative stress"/>
    <property type="evidence" value="ECO:0007669"/>
    <property type="project" value="InterPro"/>
</dbReference>
<evidence type="ECO:0000256" key="2">
    <source>
        <dbReference type="ARBA" id="ARBA00012499"/>
    </source>
</evidence>